<evidence type="ECO:0000313" key="3">
    <source>
        <dbReference type="Proteomes" id="UP001056855"/>
    </source>
</evidence>
<accession>A0A9E7SUR0</accession>
<organism evidence="2 3">
    <name type="scientific">Natronosalvus rutilus</name>
    <dbReference type="NCBI Taxonomy" id="2953753"/>
    <lineage>
        <taxon>Archaea</taxon>
        <taxon>Methanobacteriati</taxon>
        <taxon>Methanobacteriota</taxon>
        <taxon>Stenosarchaea group</taxon>
        <taxon>Halobacteria</taxon>
        <taxon>Halobacteriales</taxon>
        <taxon>Natrialbaceae</taxon>
        <taxon>Natronosalvus</taxon>
    </lineage>
</organism>
<dbReference type="Proteomes" id="UP001056855">
    <property type="component" value="Chromosome"/>
</dbReference>
<feature type="domain" description="DUF8048" evidence="1">
    <location>
        <begin position="7"/>
        <end position="120"/>
    </location>
</feature>
<dbReference type="KEGG" id="sawl:NGM29_00065"/>
<name>A0A9E7SUR0_9EURY</name>
<dbReference type="InterPro" id="IPR058361">
    <property type="entry name" value="DUF8048"/>
</dbReference>
<gene>
    <name evidence="2" type="ORF">NGM29_00065</name>
</gene>
<dbReference type="AlphaFoldDB" id="A0A9E7SUR0"/>
<reference evidence="2" key="1">
    <citation type="submission" date="2022-06" db="EMBL/GenBank/DDBJ databases">
        <title>Diverse halophilic archaea isolated from saline environments.</title>
        <authorList>
            <person name="Cui H.-L."/>
        </authorList>
    </citation>
    <scope>NUCLEOTIDE SEQUENCE</scope>
    <source>
        <strain evidence="2">WLHS1</strain>
    </source>
</reference>
<dbReference type="GeneID" id="73288393"/>
<dbReference type="Pfam" id="PF26222">
    <property type="entry name" value="DUF8048"/>
    <property type="match status" value="1"/>
</dbReference>
<evidence type="ECO:0000259" key="1">
    <source>
        <dbReference type="Pfam" id="PF26222"/>
    </source>
</evidence>
<keyword evidence="3" id="KW-1185">Reference proteome</keyword>
<proteinExistence type="predicted"/>
<dbReference type="EMBL" id="CP100355">
    <property type="protein sequence ID" value="UTF53725.1"/>
    <property type="molecule type" value="Genomic_DNA"/>
</dbReference>
<protein>
    <recommendedName>
        <fullName evidence="1">DUF8048 domain-containing protein</fullName>
    </recommendedName>
</protein>
<sequence>MTDAGEPIEGQILLLAAAKASVAPSQLPDLVDRVQHYLVADIERHRRSAECPYEDDDRIVLLFETGFWERIGSTLALEEREWDAVSRAHAEQFRRIGRRRDREAEFETALEIREPVCIGRPTADERDKTG</sequence>
<dbReference type="RefSeq" id="WP_254158247.1">
    <property type="nucleotide sequence ID" value="NZ_CP100355.1"/>
</dbReference>
<evidence type="ECO:0000313" key="2">
    <source>
        <dbReference type="EMBL" id="UTF53725.1"/>
    </source>
</evidence>